<sequence length="2055" mass="228797">MIQKIRVSKITKVFAIYLAIQLVVTTVQPLSLYALTSGPSQPEFNAFTPIGTSEMVNLSTGNFNYNIPIMDVGGYPLNLAYDAGVKMDQEASWVGLGWNLNVGQINRQVRGIPDDFKGDEMTYEKNLKKHVTVGLNARFKPQLLGAEQPDYVNFALGLGMEYSNYHGITFKPSFGLSFNLNDNISTGIDLQSSTLDGATISPNVSAKSNLACLQHGELTGALNAGVSYNSNKGLSQFNLGASMGATGVGENKNKQLVVSNYSLAGGSSGYSFSPVTITPRKRTAFRENHSNFSFSVGPDVFGFDIEGQVTASASVQRIKDKVKKEKAYGYEHTGQATPQDVLDYNRENDREVSESLLALPSMNYTYDLYSVNAQGVGGMFRPHRTQVGQLYDEYVKDESSGFSLGGEVEGGAGFHAGGNFVLASSNSHTGQWKTRASRYLKNENEIASGQAINNEPVYFRFAGEGNVDPSASLYEERLGGTAPIALKIAGSKFNSYATNTYRVKRYHQPSLTSNYEEELSFNQPFKREKRNLRNQSVQKLTRKEVEGIYKESYHKTRINDAAKEHHTAEIRVLKPGGATYVFGETAYNTDKQEVSFATASNQYDCTTGIVTYRQGENTTANASGIDHFYDKTVTPAYAHTYLLSAVLSGDYEDLTGDGPTDDDLGSYTRFDYEIKGGNAGNGKYQWRVPYSKEPREASFNIGFNSHKKDQKANYLYGEKEIKYVRKISTKTHVAFFDLSPRKDGRGAGGENGGLPQNGEQQLYKIDQIRLYAKPEAIAAKILDDDATNDLPVTPIKTAHFIYDYSQCQGVKNNLGGALDAHEIDYIDSNGQKKNLGKLTLKKVYFTYGNSKMGKYTPYTFEYKGYNPEYNLKAYDIWGNYKPNTGSCSPTDQTLTAPEFPYVNQQNKTDQDRYAAAWSLTDIGLPSGGSLSLTYESDDYQYVQNKSPMQMFTVTGVGSTPAPATTTELKNQLLYKGPQGEAKYLYVALPDETSTDINFAAKYLKEQQSKPIYFRFMLNMTKAGAIGSSQTDFDYVTGYFEKEGNTSVFEINNKIYAAIPMKWSEMEGGVNGADLVNPISKAGWYFGRKYMNRVVYDELAADYGAQESAGSIARKLISSIGSVSQIFSGPNGKLRSSAHLCAQRFVPEKSWIRLSAPKINKLGGGVRVKQLIMSDQWNQMSGAETQVYGQTYEYTSEEGGSSGVATFEPNDSAENPFVTPFYNKGVRLIAPRETSYVEKPFGKAFFPNAKVTYGRVTVKNLKREGITRHATGKVVTEFYTTRDFPTRVDYTNIHNQLSSNKDQVLQNLIKSFLGMPVTVTNDFTLSQGYVIRTNDMDGKEKGSYVYQEGMKDPISTVRNIYHTNTSDATQLENKVPVLYKDGRIETNRQIGVTYDVINDLRESYSSSRSAGFNANVAVFFLAIIPTIFPTDNTHINIAHSAITTKVIHQTGILKEKIVTDLGAQVRTTNEVWDAETGQILLTKTVNEFDDQYYSFNLPAYWSYENMGQASRNLGNKGTLTASGIYFMLADAHKYLTTGDELLIQYLDGREERAWVARFNESNTGVVLLDHKGVVINSEGGAIRFKVMRSGYRNLQQAMMGGITMMNHPLKNTNGQWVPRLTEQSFYQAANGNPSDQLRIVNANAVAYDDFWNCPCEYGLESIPYASPDSEELADLPVEEYGFNPYLYNVRGNWRAEKSYAYQTERIGVIQGNSTKKNTRKEGYYKEFTPFYTLQGDRWGSHPEALNQWAFASEITQYNAFGTELENRDALNRFSSAQFGYNHTLPVAVASNSKYRYMGADNFEDYSFLNTDQGHFSYKEPVTEDGNEGIQVSTDHAHTGNTSLLVPTNNQAGVTTQLQGETIPDNDYDDDGWNNDEDNCPFTFNSDQADYDKDGIGDVCDDTAEPIIVRESIQKTGQFGRWRKQATFTIQGTPNTEVVCKITVNNQGYEGGWVYVNGWLDTDRWFNRDKMEFTVTLDPTGRAFIQFEARAHRATDSTGAFRWATIPNRINLDFRILGVIHANNVQTPVSSSEVIQLDPVGWKSHGGGQGLFSIPGE</sequence>
<comment type="caution">
    <text evidence="1">The sequence shown here is derived from an EMBL/GenBank/DDBJ whole genome shotgun (WGS) entry which is preliminary data.</text>
</comment>
<dbReference type="Gene3D" id="4.10.1080.10">
    <property type="entry name" value="TSP type-3 repeat"/>
    <property type="match status" value="1"/>
</dbReference>
<reference evidence="2" key="1">
    <citation type="journal article" date="2019" name="Int. J. Syst. Evol. Microbiol.">
        <title>The Global Catalogue of Microorganisms (GCM) 10K type strain sequencing project: providing services to taxonomists for standard genome sequencing and annotation.</title>
        <authorList>
            <consortium name="The Broad Institute Genomics Platform"/>
            <consortium name="The Broad Institute Genome Sequencing Center for Infectious Disease"/>
            <person name="Wu L."/>
            <person name="Ma J."/>
        </authorList>
    </citation>
    <scope>NUCLEOTIDE SEQUENCE [LARGE SCALE GENOMIC DNA]</scope>
    <source>
        <strain evidence="2">KCTC 42423</strain>
    </source>
</reference>
<protein>
    <recommendedName>
        <fullName evidence="3">PA14 domain-containing protein</fullName>
    </recommendedName>
</protein>
<accession>A0ABW5N8P2</accession>
<gene>
    <name evidence="1" type="ORF">ACFSTE_12155</name>
</gene>
<evidence type="ECO:0008006" key="3">
    <source>
        <dbReference type="Google" id="ProtNLM"/>
    </source>
</evidence>
<dbReference type="SUPFAM" id="SSF103647">
    <property type="entry name" value="TSP type-3 repeat"/>
    <property type="match status" value="1"/>
</dbReference>
<keyword evidence="2" id="KW-1185">Reference proteome</keyword>
<dbReference type="InterPro" id="IPR028974">
    <property type="entry name" value="TSP_type-3_rpt"/>
</dbReference>
<evidence type="ECO:0000313" key="2">
    <source>
        <dbReference type="Proteomes" id="UP001597459"/>
    </source>
</evidence>
<organism evidence="1 2">
    <name type="scientific">Aquimarina hainanensis</name>
    <dbReference type="NCBI Taxonomy" id="1578017"/>
    <lineage>
        <taxon>Bacteria</taxon>
        <taxon>Pseudomonadati</taxon>
        <taxon>Bacteroidota</taxon>
        <taxon>Flavobacteriia</taxon>
        <taxon>Flavobacteriales</taxon>
        <taxon>Flavobacteriaceae</taxon>
        <taxon>Aquimarina</taxon>
    </lineage>
</organism>
<dbReference type="RefSeq" id="WP_378257132.1">
    <property type="nucleotide sequence ID" value="NZ_JBHSJV010000001.1"/>
</dbReference>
<evidence type="ECO:0000313" key="1">
    <source>
        <dbReference type="EMBL" id="MFD2591581.1"/>
    </source>
</evidence>
<proteinExistence type="predicted"/>
<dbReference type="EMBL" id="JBHULX010000021">
    <property type="protein sequence ID" value="MFD2591581.1"/>
    <property type="molecule type" value="Genomic_DNA"/>
</dbReference>
<name>A0ABW5N8P2_9FLAO</name>
<dbReference type="Proteomes" id="UP001597459">
    <property type="component" value="Unassembled WGS sequence"/>
</dbReference>